<evidence type="ECO:0000313" key="10">
    <source>
        <dbReference type="EMBL" id="TGY41157.1"/>
    </source>
</evidence>
<evidence type="ECO:0000256" key="6">
    <source>
        <dbReference type="ARBA" id="ARBA00022847"/>
    </source>
</evidence>
<gene>
    <name evidence="10" type="ORF">E5347_13375</name>
</gene>
<comment type="caution">
    <text evidence="10">The sequence shown here is derived from an EMBL/GenBank/DDBJ whole genome shotgun (WGS) entry which is preliminary data.</text>
</comment>
<evidence type="ECO:0000256" key="1">
    <source>
        <dbReference type="ARBA" id="ARBA00006430"/>
    </source>
</evidence>
<name>A0A4S2DGG5_9CLOT</name>
<dbReference type="AlphaFoldDB" id="A0A4S2DGG5"/>
<reference evidence="10 11" key="1">
    <citation type="submission" date="2019-04" db="EMBL/GenBank/DDBJ databases">
        <title>Microbes associate with the intestines of laboratory mice.</title>
        <authorList>
            <person name="Navarre W."/>
            <person name="Wong E."/>
            <person name="Huang K."/>
            <person name="Tropini C."/>
            <person name="Ng K."/>
            <person name="Yu B."/>
        </authorList>
    </citation>
    <scope>NUCLEOTIDE SEQUENCE [LARGE SCALE GENOMIC DNA]</scope>
    <source>
        <strain evidence="10 11">NM50_B9-20</strain>
    </source>
</reference>
<dbReference type="Proteomes" id="UP000306888">
    <property type="component" value="Unassembled WGS sequence"/>
</dbReference>
<dbReference type="GO" id="GO:0015649">
    <property type="term" value="F:2-keto-3-deoxygluconate:proton symporter activity"/>
    <property type="evidence" value="ECO:0007669"/>
    <property type="project" value="InterPro"/>
</dbReference>
<keyword evidence="7 9" id="KW-1133">Transmembrane helix</keyword>
<dbReference type="GO" id="GO:0016020">
    <property type="term" value="C:membrane"/>
    <property type="evidence" value="ECO:0007669"/>
    <property type="project" value="InterPro"/>
</dbReference>
<dbReference type="EMBL" id="SRYR01000009">
    <property type="protein sequence ID" value="TGY41157.1"/>
    <property type="molecule type" value="Genomic_DNA"/>
</dbReference>
<evidence type="ECO:0000256" key="5">
    <source>
        <dbReference type="ARBA" id="ARBA00022692"/>
    </source>
</evidence>
<evidence type="ECO:0000256" key="3">
    <source>
        <dbReference type="ARBA" id="ARBA00022475"/>
    </source>
</evidence>
<dbReference type="Pfam" id="PF03812">
    <property type="entry name" value="KdgT"/>
    <property type="match status" value="1"/>
</dbReference>
<feature type="transmembrane region" description="Helical" evidence="9">
    <location>
        <begin position="12"/>
        <end position="37"/>
    </location>
</feature>
<feature type="transmembrane region" description="Helical" evidence="9">
    <location>
        <begin position="57"/>
        <end position="76"/>
    </location>
</feature>
<evidence type="ECO:0000256" key="9">
    <source>
        <dbReference type="SAM" id="Phobius"/>
    </source>
</evidence>
<comment type="similarity">
    <text evidence="1">Belongs to the KdgT transporter family.</text>
</comment>
<proteinExistence type="inferred from homology"/>
<evidence type="ECO:0000256" key="2">
    <source>
        <dbReference type="ARBA" id="ARBA00022448"/>
    </source>
</evidence>
<evidence type="ECO:0000256" key="7">
    <source>
        <dbReference type="ARBA" id="ARBA00022989"/>
    </source>
</evidence>
<keyword evidence="11" id="KW-1185">Reference proteome</keyword>
<keyword evidence="8 9" id="KW-0472">Membrane</keyword>
<keyword evidence="3" id="KW-1003">Cell membrane</keyword>
<dbReference type="InterPro" id="IPR004684">
    <property type="entry name" value="2keto-3dGluconate_permease"/>
</dbReference>
<protein>
    <submittedName>
        <fullName evidence="10">Uncharacterized protein</fullName>
    </submittedName>
</protein>
<sequence>MGICFGSSINFILALKAGVSGIILTAIFYLISLLPLLLIDRKIIKRPGYVSSTMSQIALASIITSIMTPMIIKYIVKK</sequence>
<evidence type="ECO:0000256" key="8">
    <source>
        <dbReference type="ARBA" id="ARBA00023136"/>
    </source>
</evidence>
<keyword evidence="6" id="KW-0769">Symport</keyword>
<keyword evidence="2" id="KW-0813">Transport</keyword>
<accession>A0A4S2DGG5</accession>
<keyword evidence="4" id="KW-0762">Sugar transport</keyword>
<keyword evidence="5 9" id="KW-0812">Transmembrane</keyword>
<evidence type="ECO:0000313" key="11">
    <source>
        <dbReference type="Proteomes" id="UP000306888"/>
    </source>
</evidence>
<evidence type="ECO:0000256" key="4">
    <source>
        <dbReference type="ARBA" id="ARBA00022597"/>
    </source>
</evidence>
<dbReference type="RefSeq" id="WP_136007733.1">
    <property type="nucleotide sequence ID" value="NZ_SRYR01000009.1"/>
</dbReference>
<organism evidence="10 11">
    <name type="scientific">Clostridium sartagoforme</name>
    <dbReference type="NCBI Taxonomy" id="84031"/>
    <lineage>
        <taxon>Bacteria</taxon>
        <taxon>Bacillati</taxon>
        <taxon>Bacillota</taxon>
        <taxon>Clostridia</taxon>
        <taxon>Eubacteriales</taxon>
        <taxon>Clostridiaceae</taxon>
        <taxon>Clostridium</taxon>
    </lineage>
</organism>